<keyword evidence="4" id="KW-1185">Reference proteome</keyword>
<dbReference type="Proteomes" id="UP000001351">
    <property type="component" value="Chromosome"/>
</dbReference>
<evidence type="ECO:0000313" key="5">
    <source>
        <dbReference type="Proteomes" id="UP000032702"/>
    </source>
</evidence>
<dbReference type="EMBL" id="CP002271">
    <property type="protein sequence ID" value="ADO73163.1"/>
    <property type="molecule type" value="Genomic_DNA"/>
</dbReference>
<dbReference type="EMBL" id="AAMD01000219">
    <property type="protein sequence ID" value="EAU62635.1"/>
    <property type="molecule type" value="Genomic_DNA"/>
</dbReference>
<evidence type="ECO:0000313" key="3">
    <source>
        <dbReference type="EMBL" id="EAU62635.1"/>
    </source>
</evidence>
<feature type="region of interest" description="Disordered" evidence="1">
    <location>
        <begin position="129"/>
        <end position="191"/>
    </location>
</feature>
<protein>
    <submittedName>
        <fullName evidence="3">Ribosome-binding protein 1, putative</fullName>
    </submittedName>
</protein>
<dbReference type="STRING" id="378806.STAUR_5392"/>
<dbReference type="HOGENOM" id="CLU_1420691_0_0_7"/>
<feature type="compositionally biased region" description="Low complexity" evidence="1">
    <location>
        <begin position="175"/>
        <end position="191"/>
    </location>
</feature>
<proteinExistence type="predicted"/>
<sequence length="191" mass="20816">MPFLPLITNNLGKIAATMAAGTLSYASRKTIGRWLAGDDEPSETQESMRQKAKEVRQLQGQMTLAELDRKHSGLMEKLTQANAATLGEMRSLTKEVKSEVADLRKGLQGQIDTHRTETMRLSKNLAEMRERQEKMEASLRGAAPGTSEQPPTRRKMGNGATGLTKPSMGDTVPPTAKTGSSRASARTSRTM</sequence>
<gene>
    <name evidence="2" type="ordered locus">STAUR_5392</name>
    <name evidence="3" type="ORF">STIAU_7462</name>
</gene>
<organism evidence="3 5">
    <name type="scientific">Stigmatella aurantiaca (strain DW4/3-1)</name>
    <dbReference type="NCBI Taxonomy" id="378806"/>
    <lineage>
        <taxon>Bacteria</taxon>
        <taxon>Pseudomonadati</taxon>
        <taxon>Myxococcota</taxon>
        <taxon>Myxococcia</taxon>
        <taxon>Myxococcales</taxon>
        <taxon>Cystobacterineae</taxon>
        <taxon>Archangiaceae</taxon>
        <taxon>Stigmatella</taxon>
    </lineage>
</organism>
<evidence type="ECO:0000256" key="1">
    <source>
        <dbReference type="SAM" id="MobiDB-lite"/>
    </source>
</evidence>
<dbReference type="Proteomes" id="UP000032702">
    <property type="component" value="Unassembled WGS sequence"/>
</dbReference>
<dbReference type="KEGG" id="sur:STAUR_5392"/>
<dbReference type="RefSeq" id="WP_002618850.1">
    <property type="nucleotide sequence ID" value="NC_014623.1"/>
</dbReference>
<dbReference type="AlphaFoldDB" id="Q08Q76"/>
<name>Q08Q76_STIAD</name>
<reference evidence="3 5" key="1">
    <citation type="submission" date="2006-04" db="EMBL/GenBank/DDBJ databases">
        <authorList>
            <person name="Nierman W.C."/>
        </authorList>
    </citation>
    <scope>NUCLEOTIDE SEQUENCE [LARGE SCALE GENOMIC DNA]</scope>
    <source>
        <strain evidence="3 5">DW4/3-1</strain>
    </source>
</reference>
<evidence type="ECO:0000313" key="2">
    <source>
        <dbReference type="EMBL" id="ADO73163.1"/>
    </source>
</evidence>
<evidence type="ECO:0000313" key="4">
    <source>
        <dbReference type="Proteomes" id="UP000001351"/>
    </source>
</evidence>
<accession>Q08Q76</accession>
<reference evidence="2 4" key="2">
    <citation type="journal article" date="2011" name="Mol. Biol. Evol.">
        <title>Comparative genomic analysis of fruiting body formation in Myxococcales.</title>
        <authorList>
            <person name="Huntley S."/>
            <person name="Hamann N."/>
            <person name="Wegener-Feldbrugge S."/>
            <person name="Treuner-Lange A."/>
            <person name="Kube M."/>
            <person name="Reinhardt R."/>
            <person name="Klages S."/>
            <person name="Muller R."/>
            <person name="Ronning C.M."/>
            <person name="Nierman W.C."/>
            <person name="Sogaard-Andersen L."/>
        </authorList>
    </citation>
    <scope>NUCLEOTIDE SEQUENCE [LARGE SCALE GENOMIC DNA]</scope>
    <source>
        <strain evidence="2 4">DW4/3-1</strain>
    </source>
</reference>